<keyword evidence="3" id="KW-1185">Reference proteome</keyword>
<evidence type="ECO:0008006" key="4">
    <source>
        <dbReference type="Google" id="ProtNLM"/>
    </source>
</evidence>
<evidence type="ECO:0000256" key="1">
    <source>
        <dbReference type="SAM" id="Phobius"/>
    </source>
</evidence>
<evidence type="ECO:0000313" key="3">
    <source>
        <dbReference type="Proteomes" id="UP001301731"/>
    </source>
</evidence>
<feature type="transmembrane region" description="Helical" evidence="1">
    <location>
        <begin position="126"/>
        <end position="148"/>
    </location>
</feature>
<evidence type="ECO:0000313" key="2">
    <source>
        <dbReference type="EMBL" id="WOX23504.1"/>
    </source>
</evidence>
<accession>A0ABZ0LXK1</accession>
<organism evidence="2 3">
    <name type="scientific">Streptomyces solicathayae</name>
    <dbReference type="NCBI Taxonomy" id="3081768"/>
    <lineage>
        <taxon>Bacteria</taxon>
        <taxon>Bacillati</taxon>
        <taxon>Actinomycetota</taxon>
        <taxon>Actinomycetes</taxon>
        <taxon>Kitasatosporales</taxon>
        <taxon>Streptomycetaceae</taxon>
        <taxon>Streptomyces</taxon>
    </lineage>
</organism>
<proteinExistence type="predicted"/>
<feature type="transmembrane region" description="Helical" evidence="1">
    <location>
        <begin position="95"/>
        <end position="114"/>
    </location>
</feature>
<protein>
    <recommendedName>
        <fullName evidence="4">Integral membrane protein</fullName>
    </recommendedName>
</protein>
<dbReference type="RefSeq" id="WP_318105356.1">
    <property type="nucleotide sequence ID" value="NZ_CP137573.1"/>
</dbReference>
<keyword evidence="1" id="KW-0812">Transmembrane</keyword>
<reference evidence="2 3" key="1">
    <citation type="submission" date="2023-10" db="EMBL/GenBank/DDBJ databases">
        <title>The genome sequence of Streptomyces sp. HUAS YS2.</title>
        <authorList>
            <person name="Mo P."/>
        </authorList>
    </citation>
    <scope>NUCLEOTIDE SEQUENCE [LARGE SCALE GENOMIC DNA]</scope>
    <source>
        <strain evidence="2 3">HUAS YS2</strain>
    </source>
</reference>
<gene>
    <name evidence="2" type="ORF">R2D22_19810</name>
</gene>
<dbReference type="Proteomes" id="UP001301731">
    <property type="component" value="Chromosome"/>
</dbReference>
<sequence length="149" mass="16120">MTTNRPATATAARSTDPRWDKVYARAHWAAQRKLPRRPEERDTTAWVPSVVVGLVAVAAHFFVLLVYGFSAMASGSCGPDDCAPGVTVPLTVMSLAYYGIFVLTPLAMVAALALPWRVRWQRARLAVASMGLLPHLTVILSLVALLSFG</sequence>
<dbReference type="EMBL" id="CP137573">
    <property type="protein sequence ID" value="WOX23504.1"/>
    <property type="molecule type" value="Genomic_DNA"/>
</dbReference>
<keyword evidence="1" id="KW-0472">Membrane</keyword>
<feature type="transmembrane region" description="Helical" evidence="1">
    <location>
        <begin position="45"/>
        <end position="69"/>
    </location>
</feature>
<name>A0ABZ0LXK1_9ACTN</name>
<keyword evidence="1" id="KW-1133">Transmembrane helix</keyword>